<dbReference type="InterPro" id="IPR008920">
    <property type="entry name" value="TF_FadR/GntR_C"/>
</dbReference>
<evidence type="ECO:0000256" key="1">
    <source>
        <dbReference type="ARBA" id="ARBA00023015"/>
    </source>
</evidence>
<dbReference type="OrthoDB" id="6627771at2"/>
<dbReference type="RefSeq" id="WP_109678930.1">
    <property type="nucleotide sequence ID" value="NZ_CP086615.1"/>
</dbReference>
<keyword evidence="3" id="KW-0804">Transcription</keyword>
<keyword evidence="2" id="KW-0238">DNA-binding</keyword>
<comment type="caution">
    <text evidence="5">The sequence shown here is derived from an EMBL/GenBank/DDBJ whole genome shotgun (WGS) entry which is preliminary data.</text>
</comment>
<dbReference type="SMART" id="SM00895">
    <property type="entry name" value="FCD"/>
    <property type="match status" value="1"/>
</dbReference>
<evidence type="ECO:0000259" key="4">
    <source>
        <dbReference type="PROSITE" id="PS50949"/>
    </source>
</evidence>
<dbReference type="PROSITE" id="PS50949">
    <property type="entry name" value="HTH_GNTR"/>
    <property type="match status" value="1"/>
</dbReference>
<proteinExistence type="predicted"/>
<sequence length="236" mass="25656">MNEAQLGPIPKRSLRDDAYHGLRRAIVSGALQPGAQLTEPQLARQFQISRSPIREALHRLEQEGFVVRRPNGRIFVAPLDAQELEQLYAVRAVNEGLAASLAAPSITDDDLAAMEHHVEEMRRLAAEGDVDGSLQAGQAFHDVILERSGNAPLVEIVRGLRLRISRFRTMIAAGRDQGSRAAEHREILEALRSGNPVHARCATERHIHQSAASVLNRLGDASGIAAEDRAAGADQG</sequence>
<evidence type="ECO:0000256" key="2">
    <source>
        <dbReference type="ARBA" id="ARBA00023125"/>
    </source>
</evidence>
<dbReference type="EMBL" id="QFFI01000016">
    <property type="protein sequence ID" value="PWG62731.1"/>
    <property type="molecule type" value="Genomic_DNA"/>
</dbReference>
<dbReference type="InterPro" id="IPR036390">
    <property type="entry name" value="WH_DNA-bd_sf"/>
</dbReference>
<feature type="domain" description="HTH gntR-type" evidence="4">
    <location>
        <begin position="12"/>
        <end position="79"/>
    </location>
</feature>
<evidence type="ECO:0000313" key="5">
    <source>
        <dbReference type="EMBL" id="PWG62731.1"/>
    </source>
</evidence>
<dbReference type="SUPFAM" id="SSF48008">
    <property type="entry name" value="GntR ligand-binding domain-like"/>
    <property type="match status" value="1"/>
</dbReference>
<evidence type="ECO:0000313" key="6">
    <source>
        <dbReference type="Proteomes" id="UP000245474"/>
    </source>
</evidence>
<dbReference type="GO" id="GO:0003700">
    <property type="term" value="F:DNA-binding transcription factor activity"/>
    <property type="evidence" value="ECO:0007669"/>
    <property type="project" value="InterPro"/>
</dbReference>
<keyword evidence="6" id="KW-1185">Reference proteome</keyword>
<reference evidence="5 6" key="1">
    <citation type="submission" date="2018-05" db="EMBL/GenBank/DDBJ databases">
        <title>Spiribacter halobius sp. nov., a moderately halophilic bacterium isolated from marine solar saltern.</title>
        <authorList>
            <person name="Zheng W.-S."/>
            <person name="Lu D.-C."/>
            <person name="Du Z.-J."/>
        </authorList>
    </citation>
    <scope>NUCLEOTIDE SEQUENCE [LARGE SCALE GENOMIC DNA]</scope>
    <source>
        <strain evidence="5 6">E85</strain>
    </source>
</reference>
<dbReference type="Gene3D" id="1.10.10.10">
    <property type="entry name" value="Winged helix-like DNA-binding domain superfamily/Winged helix DNA-binding domain"/>
    <property type="match status" value="1"/>
</dbReference>
<gene>
    <name evidence="5" type="ORF">DEM34_11330</name>
</gene>
<dbReference type="CDD" id="cd07377">
    <property type="entry name" value="WHTH_GntR"/>
    <property type="match status" value="1"/>
</dbReference>
<dbReference type="InterPro" id="IPR036388">
    <property type="entry name" value="WH-like_DNA-bd_sf"/>
</dbReference>
<dbReference type="InterPro" id="IPR000524">
    <property type="entry name" value="Tscrpt_reg_HTH_GntR"/>
</dbReference>
<evidence type="ECO:0000256" key="3">
    <source>
        <dbReference type="ARBA" id="ARBA00023163"/>
    </source>
</evidence>
<protein>
    <recommendedName>
        <fullName evidence="4">HTH gntR-type domain-containing protein</fullName>
    </recommendedName>
</protein>
<keyword evidence="1" id="KW-0805">Transcription regulation</keyword>
<dbReference type="PANTHER" id="PTHR43537:SF5">
    <property type="entry name" value="UXU OPERON TRANSCRIPTIONAL REGULATOR"/>
    <property type="match status" value="1"/>
</dbReference>
<name>A0A2U2N0F9_9GAMM</name>
<dbReference type="InterPro" id="IPR011711">
    <property type="entry name" value="GntR_C"/>
</dbReference>
<dbReference type="Gene3D" id="1.20.120.530">
    <property type="entry name" value="GntR ligand-binding domain-like"/>
    <property type="match status" value="1"/>
</dbReference>
<dbReference type="PRINTS" id="PR00035">
    <property type="entry name" value="HTHGNTR"/>
</dbReference>
<organism evidence="5 6">
    <name type="scientific">Sediminicurvatus halobius</name>
    <dbReference type="NCBI Taxonomy" id="2182432"/>
    <lineage>
        <taxon>Bacteria</taxon>
        <taxon>Pseudomonadati</taxon>
        <taxon>Pseudomonadota</taxon>
        <taxon>Gammaproteobacteria</taxon>
        <taxon>Chromatiales</taxon>
        <taxon>Ectothiorhodospiraceae</taxon>
        <taxon>Sediminicurvatus</taxon>
    </lineage>
</organism>
<dbReference type="AlphaFoldDB" id="A0A2U2N0F9"/>
<dbReference type="Proteomes" id="UP000245474">
    <property type="component" value="Unassembled WGS sequence"/>
</dbReference>
<dbReference type="SUPFAM" id="SSF46785">
    <property type="entry name" value="Winged helix' DNA-binding domain"/>
    <property type="match status" value="1"/>
</dbReference>
<dbReference type="SMART" id="SM00345">
    <property type="entry name" value="HTH_GNTR"/>
    <property type="match status" value="1"/>
</dbReference>
<dbReference type="Pfam" id="PF00392">
    <property type="entry name" value="GntR"/>
    <property type="match status" value="1"/>
</dbReference>
<dbReference type="GO" id="GO:0003677">
    <property type="term" value="F:DNA binding"/>
    <property type="evidence" value="ECO:0007669"/>
    <property type="project" value="UniProtKB-KW"/>
</dbReference>
<dbReference type="Pfam" id="PF07729">
    <property type="entry name" value="FCD"/>
    <property type="match status" value="1"/>
</dbReference>
<accession>A0A2U2N0F9</accession>
<dbReference type="PANTHER" id="PTHR43537">
    <property type="entry name" value="TRANSCRIPTIONAL REGULATOR, GNTR FAMILY"/>
    <property type="match status" value="1"/>
</dbReference>